<gene>
    <name evidence="1" type="ORF">BCL57_001676</name>
    <name evidence="2" type="ORF">SAMN04489721_0086</name>
</gene>
<sequence length="65" mass="7418">MVDTAWRVEYLSRVEAAERCRIPVSSFDKLRHDGLIPEPDARMGKHLLWSADTIDELLARGGTEH</sequence>
<evidence type="ECO:0000313" key="3">
    <source>
        <dbReference type="Proteomes" id="UP000199482"/>
    </source>
</evidence>
<accession>A0A1H1LEF2</accession>
<evidence type="ECO:0000313" key="2">
    <source>
        <dbReference type="EMBL" id="SDR72259.1"/>
    </source>
</evidence>
<dbReference type="EMBL" id="SODL02000002">
    <property type="protein sequence ID" value="MCP2367522.1"/>
    <property type="molecule type" value="Genomic_DNA"/>
</dbReference>
<proteinExistence type="predicted"/>
<reference evidence="2" key="1">
    <citation type="submission" date="2016-10" db="EMBL/GenBank/DDBJ databases">
        <authorList>
            <person name="de Groot N.N."/>
        </authorList>
    </citation>
    <scope>NUCLEOTIDE SEQUENCE [LARGE SCALE GENOMIC DNA]</scope>
    <source>
        <strain evidence="2">CPCC 202695</strain>
    </source>
</reference>
<organism evidence="2 3">
    <name type="scientific">Agromyces flavus</name>
    <dbReference type="NCBI Taxonomy" id="589382"/>
    <lineage>
        <taxon>Bacteria</taxon>
        <taxon>Bacillati</taxon>
        <taxon>Actinomycetota</taxon>
        <taxon>Actinomycetes</taxon>
        <taxon>Micrococcales</taxon>
        <taxon>Microbacteriaceae</taxon>
        <taxon>Agromyces</taxon>
    </lineage>
</organism>
<keyword evidence="4" id="KW-1185">Reference proteome</keyword>
<dbReference type="Proteomes" id="UP000893823">
    <property type="component" value="Unassembled WGS sequence"/>
</dbReference>
<protein>
    <recommendedName>
        <fullName evidence="5">Helix-turn-helix domain-containing protein</fullName>
    </recommendedName>
</protein>
<dbReference type="RefSeq" id="WP_136710117.1">
    <property type="nucleotide sequence ID" value="NZ_BMDN01000002.1"/>
</dbReference>
<dbReference type="EMBL" id="LT629755">
    <property type="protein sequence ID" value="SDR72259.1"/>
    <property type="molecule type" value="Genomic_DNA"/>
</dbReference>
<evidence type="ECO:0008006" key="5">
    <source>
        <dbReference type="Google" id="ProtNLM"/>
    </source>
</evidence>
<dbReference type="AlphaFoldDB" id="A0A1H1LEF2"/>
<evidence type="ECO:0000313" key="4">
    <source>
        <dbReference type="Proteomes" id="UP000893823"/>
    </source>
</evidence>
<reference evidence="3" key="2">
    <citation type="submission" date="2016-10" db="EMBL/GenBank/DDBJ databases">
        <authorList>
            <person name="Varghese N."/>
            <person name="Submissions S."/>
        </authorList>
    </citation>
    <scope>NUCLEOTIDE SEQUENCE [LARGE SCALE GENOMIC DNA]</scope>
    <source>
        <strain evidence="3">CPCC 202695</strain>
    </source>
</reference>
<dbReference type="Proteomes" id="UP000199482">
    <property type="component" value="Chromosome I"/>
</dbReference>
<reference evidence="1" key="3">
    <citation type="submission" date="2022-06" db="EMBL/GenBank/DDBJ databases">
        <title>Genomic Encyclopedia of Type Strains, Phase III (KMG-III): the genomes of soil and plant-associated and newly described type strains.</title>
        <authorList>
            <person name="Whitman W."/>
        </authorList>
    </citation>
    <scope>NUCLEOTIDE SEQUENCE</scope>
    <source>
        <strain evidence="1">CPCC 202695</strain>
    </source>
</reference>
<name>A0A1H1LEF2_9MICO</name>
<evidence type="ECO:0000313" key="1">
    <source>
        <dbReference type="EMBL" id="MCP2367522.1"/>
    </source>
</evidence>
<dbReference type="STRING" id="589382.SAMN04489721_0086"/>